<evidence type="ECO:0000313" key="5">
    <source>
        <dbReference type="EMBL" id="VVZ97351.1"/>
    </source>
</evidence>
<dbReference type="Proteomes" id="UP000326725">
    <property type="component" value="Unassembled WGS sequence"/>
</dbReference>
<accession>A0A5K1I9M4</accession>
<protein>
    <submittedName>
        <fullName evidence="5">Acyl carrier protein phosphodiesterase</fullName>
        <ecNumber evidence="5">3.1.4.14</ecNumber>
    </submittedName>
</protein>
<dbReference type="Pfam" id="PF04336">
    <property type="entry name" value="ACP_PD"/>
    <property type="match status" value="1"/>
</dbReference>
<keyword evidence="2 5" id="KW-0378">Hydrolase</keyword>
<dbReference type="AlphaFoldDB" id="A0A5K1I9M4"/>
<dbReference type="RefSeq" id="WP_151445148.1">
    <property type="nucleotide sequence ID" value="NZ_CABVOU010000046.1"/>
</dbReference>
<evidence type="ECO:0000256" key="4">
    <source>
        <dbReference type="ARBA" id="ARBA00023160"/>
    </source>
</evidence>
<sequence length="195" mass="22085">MNFLAHGWLARGGSDDFLFGNLIADGVKGADLSTWNAEQAAGIRHHRRVDAFVDRHPVVTEVLARAPRRQRRYAGIALDLVWDHFMARTLASDERCRLTDRCYRILAGRPAPARLAPMMPILVEQDWLNRYADFAFTCLAIESIGRRLSGPNRLAELVPWLEEDYEGLARDFDRLWPAVKDALEVVPPNGPVTRP</sequence>
<keyword evidence="4" id="KW-0276">Fatty acid metabolism</keyword>
<keyword evidence="1" id="KW-0444">Lipid biosynthesis</keyword>
<evidence type="ECO:0000256" key="1">
    <source>
        <dbReference type="ARBA" id="ARBA00022516"/>
    </source>
</evidence>
<dbReference type="GO" id="GO:0008770">
    <property type="term" value="F:[acyl-carrier-protein] phosphodiesterase activity"/>
    <property type="evidence" value="ECO:0007669"/>
    <property type="project" value="UniProtKB-EC"/>
</dbReference>
<evidence type="ECO:0000256" key="3">
    <source>
        <dbReference type="ARBA" id="ARBA00023098"/>
    </source>
</evidence>
<evidence type="ECO:0000256" key="2">
    <source>
        <dbReference type="ARBA" id="ARBA00022801"/>
    </source>
</evidence>
<keyword evidence="6" id="KW-1185">Reference proteome</keyword>
<reference evidence="5 6" key="1">
    <citation type="submission" date="2019-09" db="EMBL/GenBank/DDBJ databases">
        <authorList>
            <person name="Criscuolo A."/>
        </authorList>
    </citation>
    <scope>NUCLEOTIDE SEQUENCE [LARGE SCALE GENOMIC DNA]</scope>
    <source>
        <strain evidence="6">3(2)</strain>
    </source>
</reference>
<name>A0A5K1I9M4_9GAMM</name>
<dbReference type="EC" id="3.1.4.14" evidence="5"/>
<evidence type="ECO:0000313" key="6">
    <source>
        <dbReference type="Proteomes" id="UP000326725"/>
    </source>
</evidence>
<gene>
    <name evidence="5" type="primary">acpH</name>
    <name evidence="5" type="ORF">HALO32_03468</name>
</gene>
<proteinExistence type="predicted"/>
<dbReference type="InterPro" id="IPR007431">
    <property type="entry name" value="ACP_PD"/>
</dbReference>
<dbReference type="EMBL" id="CABVOU010000046">
    <property type="protein sequence ID" value="VVZ97351.1"/>
    <property type="molecule type" value="Genomic_DNA"/>
</dbReference>
<keyword evidence="4" id="KW-0275">Fatty acid biosynthesis</keyword>
<keyword evidence="3" id="KW-0443">Lipid metabolism</keyword>
<dbReference type="PANTHER" id="PTHR38764">
    <property type="entry name" value="ACYL CARRIER PROTEIN PHOSPHODIESTERASE"/>
    <property type="match status" value="1"/>
</dbReference>
<dbReference type="GO" id="GO:0006633">
    <property type="term" value="P:fatty acid biosynthetic process"/>
    <property type="evidence" value="ECO:0007669"/>
    <property type="project" value="UniProtKB-KW"/>
</dbReference>
<dbReference type="PANTHER" id="PTHR38764:SF1">
    <property type="entry name" value="ACYL CARRIER PROTEIN PHOSPHODIESTERASE"/>
    <property type="match status" value="1"/>
</dbReference>
<organism evidence="5 6">
    <name type="scientific">Halomonas lysinitropha</name>
    <dbReference type="NCBI Taxonomy" id="2607506"/>
    <lineage>
        <taxon>Bacteria</taxon>
        <taxon>Pseudomonadati</taxon>
        <taxon>Pseudomonadota</taxon>
        <taxon>Gammaproteobacteria</taxon>
        <taxon>Oceanospirillales</taxon>
        <taxon>Halomonadaceae</taxon>
        <taxon>Halomonas</taxon>
    </lineage>
</organism>